<dbReference type="AlphaFoldDB" id="A0A1W1HJI4"/>
<reference evidence="1 2" key="1">
    <citation type="submission" date="2017-03" db="EMBL/GenBank/DDBJ databases">
        <authorList>
            <person name="Afonso C.L."/>
            <person name="Miller P.J."/>
            <person name="Scott M.A."/>
            <person name="Spackman E."/>
            <person name="Goraichik I."/>
            <person name="Dimitrov K.M."/>
            <person name="Suarez D.L."/>
            <person name="Swayne D.E."/>
        </authorList>
    </citation>
    <scope>NUCLEOTIDE SEQUENCE [LARGE SCALE GENOMIC DNA]</scope>
    <source>
        <strain evidence="1">PRJEB14757</strain>
    </source>
</reference>
<name>A0A1W1HJI4_9BACT</name>
<dbReference type="RefSeq" id="WP_080802488.1">
    <property type="nucleotide sequence ID" value="NZ_LT828543.1"/>
</dbReference>
<proteinExistence type="predicted"/>
<dbReference type="Proteomes" id="UP000191931">
    <property type="component" value="Unassembled WGS sequence"/>
</dbReference>
<protein>
    <submittedName>
        <fullName evidence="1">Uncharacterized protein</fullName>
    </submittedName>
</protein>
<accession>A0A1W1HJI4</accession>
<gene>
    <name evidence="1" type="ORF">MTBBW1_760029</name>
</gene>
<evidence type="ECO:0000313" key="1">
    <source>
        <dbReference type="EMBL" id="SLM32565.1"/>
    </source>
</evidence>
<dbReference type="OrthoDB" id="9908762at2"/>
<keyword evidence="2" id="KW-1185">Reference proteome</keyword>
<evidence type="ECO:0000313" key="2">
    <source>
        <dbReference type="Proteomes" id="UP000191931"/>
    </source>
</evidence>
<organism evidence="1 2">
    <name type="scientific">Desulfamplus magnetovallimortis</name>
    <dbReference type="NCBI Taxonomy" id="1246637"/>
    <lineage>
        <taxon>Bacteria</taxon>
        <taxon>Pseudomonadati</taxon>
        <taxon>Thermodesulfobacteriota</taxon>
        <taxon>Desulfobacteria</taxon>
        <taxon>Desulfobacterales</taxon>
        <taxon>Desulfobacteraceae</taxon>
        <taxon>Desulfamplus</taxon>
    </lineage>
</organism>
<dbReference type="STRING" id="1246637.MTBBW1_760029"/>
<dbReference type="EMBL" id="FWEV01000321">
    <property type="protein sequence ID" value="SLM32565.1"/>
    <property type="molecule type" value="Genomic_DNA"/>
</dbReference>
<sequence>MEFTQTAKNRLLFDIDQLSSTYIIELDNFIQYLKFKQLNDSQLRNEPGKKCPESSFPLIDKEVGDETGCGHVISDRFLSEKFKMPPEQDPLLCAMGSVDVPPFSDIVDDIIYGER</sequence>